<dbReference type="NCBIfam" id="NF038146">
    <property type="entry name" value="LxmA_leader"/>
    <property type="match status" value="1"/>
</dbReference>
<name>A0ABZ1KKU4_STRAH</name>
<accession>A0ABZ1KKU4</accession>
<gene>
    <name evidence="1" type="ORF">OG350_05500</name>
</gene>
<evidence type="ECO:0000313" key="2">
    <source>
        <dbReference type="Proteomes" id="UP001622557"/>
    </source>
</evidence>
<dbReference type="Proteomes" id="UP001622557">
    <property type="component" value="Chromosome"/>
</dbReference>
<dbReference type="RefSeq" id="WP_167346010.1">
    <property type="nucleotide sequence ID" value="NZ_CP108164.1"/>
</dbReference>
<evidence type="ECO:0000313" key="1">
    <source>
        <dbReference type="EMBL" id="WTQ79792.1"/>
    </source>
</evidence>
<reference evidence="1 2" key="1">
    <citation type="submission" date="2022-10" db="EMBL/GenBank/DDBJ databases">
        <title>The complete genomes of actinobacterial strains from the NBC collection.</title>
        <authorList>
            <person name="Joergensen T.S."/>
            <person name="Alvarez Arevalo M."/>
            <person name="Sterndorff E.B."/>
            <person name="Faurdal D."/>
            <person name="Vuksanovic O."/>
            <person name="Mourched A.-S."/>
            <person name="Charusanti P."/>
            <person name="Shaw S."/>
            <person name="Blin K."/>
            <person name="Weber T."/>
        </authorList>
    </citation>
    <scope>NUCLEOTIDE SEQUENCE [LARGE SCALE GENOMIC DNA]</scope>
    <source>
        <strain evidence="1 2">NBC_00156</strain>
    </source>
</reference>
<organism evidence="1 2">
    <name type="scientific">Streptomyces achromogenes</name>
    <dbReference type="NCBI Taxonomy" id="67255"/>
    <lineage>
        <taxon>Bacteria</taxon>
        <taxon>Bacillati</taxon>
        <taxon>Actinomycetota</taxon>
        <taxon>Actinomycetes</taxon>
        <taxon>Kitasatosporales</taxon>
        <taxon>Streptomycetaceae</taxon>
        <taxon>Streptomyces</taxon>
    </lineage>
</organism>
<dbReference type="InterPro" id="IPR049906">
    <property type="entry name" value="LxmA-like_leader"/>
</dbReference>
<protein>
    <submittedName>
        <fullName evidence="1">LxmA leader domain family RiPP</fullName>
    </submittedName>
</protein>
<dbReference type="GeneID" id="97279856"/>
<keyword evidence="2" id="KW-1185">Reference proteome</keyword>
<sequence length="55" mass="5865">MNNTDSIMELVAGYETYMDASELDVNAVTDAPATTWYCVSAGVSFVTAATYEATC</sequence>
<dbReference type="EMBL" id="CP108164">
    <property type="protein sequence ID" value="WTQ79792.1"/>
    <property type="molecule type" value="Genomic_DNA"/>
</dbReference>
<proteinExistence type="predicted"/>